<dbReference type="EMBL" id="JAVDZE010000001">
    <property type="protein sequence ID" value="MDV3103635.1"/>
    <property type="molecule type" value="Genomic_DNA"/>
</dbReference>
<dbReference type="Pfam" id="PF00005">
    <property type="entry name" value="ABC_tran"/>
    <property type="match status" value="1"/>
</dbReference>
<dbReference type="Gene3D" id="3.40.50.300">
    <property type="entry name" value="P-loop containing nucleotide triphosphate hydrolases"/>
    <property type="match status" value="1"/>
</dbReference>
<comment type="caution">
    <text evidence="5">The sequence shown here is derived from an EMBL/GenBank/DDBJ whole genome shotgun (WGS) entry which is preliminary data.</text>
</comment>
<dbReference type="Pfam" id="PF08352">
    <property type="entry name" value="oligo_HPY"/>
    <property type="match status" value="1"/>
</dbReference>
<evidence type="ECO:0000313" key="5">
    <source>
        <dbReference type="EMBL" id="MDV3103635.1"/>
    </source>
</evidence>
<dbReference type="SMART" id="SM00382">
    <property type="entry name" value="AAA"/>
    <property type="match status" value="1"/>
</dbReference>
<keyword evidence="2" id="KW-0547">Nucleotide-binding</keyword>
<gene>
    <name evidence="5" type="ORF">RBI02_03610</name>
</gene>
<dbReference type="InterPro" id="IPR027417">
    <property type="entry name" value="P-loop_NTPase"/>
</dbReference>
<keyword evidence="6" id="KW-1185">Reference proteome</keyword>
<feature type="domain" description="ABC transporter" evidence="4">
    <location>
        <begin position="7"/>
        <end position="268"/>
    </location>
</feature>
<dbReference type="InterPro" id="IPR017871">
    <property type="entry name" value="ABC_transporter-like_CS"/>
</dbReference>
<dbReference type="SUPFAM" id="SSF52540">
    <property type="entry name" value="P-loop containing nucleoside triphosphate hydrolases"/>
    <property type="match status" value="1"/>
</dbReference>
<dbReference type="RefSeq" id="WP_315340550.1">
    <property type="nucleotide sequence ID" value="NZ_JAVDZE010000001.1"/>
</dbReference>
<accession>A0AAE4NVW8</accession>
<keyword evidence="1" id="KW-0813">Transport</keyword>
<evidence type="ECO:0000256" key="2">
    <source>
        <dbReference type="ARBA" id="ARBA00022741"/>
    </source>
</evidence>
<protein>
    <submittedName>
        <fullName evidence="5">ABC transporter ATP-binding protein</fullName>
    </submittedName>
</protein>
<dbReference type="GO" id="GO:0016887">
    <property type="term" value="F:ATP hydrolysis activity"/>
    <property type="evidence" value="ECO:0007669"/>
    <property type="project" value="InterPro"/>
</dbReference>
<evidence type="ECO:0000256" key="1">
    <source>
        <dbReference type="ARBA" id="ARBA00022448"/>
    </source>
</evidence>
<dbReference type="Proteomes" id="UP001245683">
    <property type="component" value="Unassembled WGS sequence"/>
</dbReference>
<dbReference type="AlphaFoldDB" id="A0AAE4NVW8"/>
<evidence type="ECO:0000313" key="6">
    <source>
        <dbReference type="Proteomes" id="UP001245683"/>
    </source>
</evidence>
<name>A0AAE4NVW8_9EURY</name>
<dbReference type="GO" id="GO:0005524">
    <property type="term" value="F:ATP binding"/>
    <property type="evidence" value="ECO:0007669"/>
    <property type="project" value="UniProtKB-KW"/>
</dbReference>
<dbReference type="PANTHER" id="PTHR43067:SF3">
    <property type="entry name" value="MALTOSE ABC TRANSPORTER, ATP-BINDING PROTEIN"/>
    <property type="match status" value="1"/>
</dbReference>
<dbReference type="InterPro" id="IPR003439">
    <property type="entry name" value="ABC_transporter-like_ATP-bd"/>
</dbReference>
<dbReference type="PANTHER" id="PTHR43067">
    <property type="entry name" value="OLIGOPEPTIDE/DIPEPTIDE ABC TRANSPORTER, ATPASE SUBUNIT"/>
    <property type="match status" value="1"/>
</dbReference>
<proteinExistence type="predicted"/>
<sequence>MAMNKRMVLENLRAYYRQLKGTTEYLVKAVDGVNLEIYEGDILGLVGESGCGKSTLAKTLMMDLTPPLQYMGGKLQIISRDGTVFEITQFKGKDQVKRTLWGRHIAYVPQDALNALMPTIKIKKIAYDVLRSNESGITFQEAVKKAKERLTELDLPDYVTELYPFQLSGGMRQRAVLAMATLLNPEILIVDEPTSALDVTTQKIVLKSLIKLRKLELVDSIVFITHDISTVRQIANRIAVMYAGKIVETGPTESIIKEPLHPYTKALIESVASIEPEGKEKGISYIPGQPPNLINPPTGCRFHPRCPYAMEICRREEPELIKIDETQVACWLYKGGRENV</sequence>
<dbReference type="GO" id="GO:0015833">
    <property type="term" value="P:peptide transport"/>
    <property type="evidence" value="ECO:0007669"/>
    <property type="project" value="InterPro"/>
</dbReference>
<reference evidence="5 6" key="1">
    <citation type="submission" date="2023-08" db="EMBL/GenBank/DDBJ databases">
        <title>Draft genome sequence of Thermococcus waiotapuensis WT1T, a thermophilic sulphur-dependent archaeon from order Thermococcales.</title>
        <authorList>
            <person name="Manners S.H."/>
            <person name="Carere C.R."/>
            <person name="Dhami M.K."/>
            <person name="Dobson R.C.J."/>
            <person name="Stott M.B."/>
        </authorList>
    </citation>
    <scope>NUCLEOTIDE SEQUENCE [LARGE SCALE GENOMIC DNA]</scope>
    <source>
        <strain evidence="5 6">WT1</strain>
    </source>
</reference>
<dbReference type="CDD" id="cd03257">
    <property type="entry name" value="ABC_NikE_OppD_transporters"/>
    <property type="match status" value="1"/>
</dbReference>
<dbReference type="NCBIfam" id="TIGR01727">
    <property type="entry name" value="oligo_HPY"/>
    <property type="match status" value="1"/>
</dbReference>
<evidence type="ECO:0000259" key="4">
    <source>
        <dbReference type="PROSITE" id="PS50893"/>
    </source>
</evidence>
<dbReference type="InterPro" id="IPR013563">
    <property type="entry name" value="Oligopep_ABC_C"/>
</dbReference>
<dbReference type="InterPro" id="IPR003593">
    <property type="entry name" value="AAA+_ATPase"/>
</dbReference>
<organism evidence="5 6">
    <name type="scientific">Thermococcus waiotapuensis</name>
    <dbReference type="NCBI Taxonomy" id="90909"/>
    <lineage>
        <taxon>Archaea</taxon>
        <taxon>Methanobacteriati</taxon>
        <taxon>Methanobacteriota</taxon>
        <taxon>Thermococci</taxon>
        <taxon>Thermococcales</taxon>
        <taxon>Thermococcaceae</taxon>
        <taxon>Thermococcus</taxon>
    </lineage>
</organism>
<dbReference type="PROSITE" id="PS00211">
    <property type="entry name" value="ABC_TRANSPORTER_1"/>
    <property type="match status" value="1"/>
</dbReference>
<dbReference type="PROSITE" id="PS50893">
    <property type="entry name" value="ABC_TRANSPORTER_2"/>
    <property type="match status" value="1"/>
</dbReference>
<evidence type="ECO:0000256" key="3">
    <source>
        <dbReference type="ARBA" id="ARBA00022840"/>
    </source>
</evidence>
<keyword evidence="3 5" id="KW-0067">ATP-binding</keyword>